<keyword evidence="2" id="KW-1185">Reference proteome</keyword>
<evidence type="ECO:0000313" key="1">
    <source>
        <dbReference type="EMBL" id="KAA3462070.1"/>
    </source>
</evidence>
<sequence>MKTKEDADLLEVVEGINLDMVYSETNVLVTNPLGQSIVVNKLIGDCPLVFGKHTFLVDLLMLSFHDFDLTRHNVTVDCRTRRVRLITAKGIEYLLPRNEDFFDQLSEAKIFSKIDLKSSYYHIKIKIDNVPKIAFRSRY</sequence>
<dbReference type="PANTHER" id="PTHR15503">
    <property type="entry name" value="LDOC1 RELATED"/>
    <property type="match status" value="1"/>
</dbReference>
<evidence type="ECO:0000313" key="2">
    <source>
        <dbReference type="Proteomes" id="UP000325315"/>
    </source>
</evidence>
<dbReference type="PANTHER" id="PTHR15503:SF45">
    <property type="entry name" value="RNA-DIRECTED DNA POLYMERASE HOMOLOG"/>
    <property type="match status" value="1"/>
</dbReference>
<protein>
    <submittedName>
        <fullName evidence="1">Transposon Ty3-I Gag-Pol polyprotein</fullName>
    </submittedName>
</protein>
<dbReference type="SUPFAM" id="SSF56672">
    <property type="entry name" value="DNA/RNA polymerases"/>
    <property type="match status" value="1"/>
</dbReference>
<dbReference type="AlphaFoldDB" id="A0A5B6UVH8"/>
<dbReference type="Gene3D" id="3.10.10.10">
    <property type="entry name" value="HIV Type 1 Reverse Transcriptase, subunit A, domain 1"/>
    <property type="match status" value="1"/>
</dbReference>
<reference evidence="1" key="1">
    <citation type="submission" date="2019-08" db="EMBL/GenBank/DDBJ databases">
        <authorList>
            <person name="Liu F."/>
        </authorList>
    </citation>
    <scope>NUCLEOTIDE SEQUENCE [LARGE SCALE GENOMIC DNA]</scope>
    <source>
        <strain evidence="1">PA1801</strain>
        <tissue evidence="1">Leaf</tissue>
    </source>
</reference>
<dbReference type="Pfam" id="PF08284">
    <property type="entry name" value="RVP_2"/>
    <property type="match status" value="1"/>
</dbReference>
<accession>A0A5B6UVH8</accession>
<dbReference type="InterPro" id="IPR043502">
    <property type="entry name" value="DNA/RNA_pol_sf"/>
</dbReference>
<dbReference type="Proteomes" id="UP000325315">
    <property type="component" value="Unassembled WGS sequence"/>
</dbReference>
<comment type="caution">
    <text evidence="1">The sequence shown here is derived from an EMBL/GenBank/DDBJ whole genome shotgun (WGS) entry which is preliminary data.</text>
</comment>
<gene>
    <name evidence="1" type="ORF">EPI10_028594</name>
</gene>
<dbReference type="InterPro" id="IPR032567">
    <property type="entry name" value="RTL1-rel"/>
</dbReference>
<dbReference type="EMBL" id="SMMG02000009">
    <property type="protein sequence ID" value="KAA3462070.1"/>
    <property type="molecule type" value="Genomic_DNA"/>
</dbReference>
<organism evidence="1 2">
    <name type="scientific">Gossypium australe</name>
    <dbReference type="NCBI Taxonomy" id="47621"/>
    <lineage>
        <taxon>Eukaryota</taxon>
        <taxon>Viridiplantae</taxon>
        <taxon>Streptophyta</taxon>
        <taxon>Embryophyta</taxon>
        <taxon>Tracheophyta</taxon>
        <taxon>Spermatophyta</taxon>
        <taxon>Magnoliopsida</taxon>
        <taxon>eudicotyledons</taxon>
        <taxon>Gunneridae</taxon>
        <taxon>Pentapetalae</taxon>
        <taxon>rosids</taxon>
        <taxon>malvids</taxon>
        <taxon>Malvales</taxon>
        <taxon>Malvaceae</taxon>
        <taxon>Malvoideae</taxon>
        <taxon>Gossypium</taxon>
    </lineage>
</organism>
<name>A0A5B6UVH8_9ROSI</name>
<proteinExistence type="predicted"/>
<dbReference type="OrthoDB" id="2431547at2759"/>
<dbReference type="Gene3D" id="3.30.70.270">
    <property type="match status" value="1"/>
</dbReference>
<dbReference type="InterPro" id="IPR043128">
    <property type="entry name" value="Rev_trsase/Diguanyl_cyclase"/>
</dbReference>